<dbReference type="InterPro" id="IPR036271">
    <property type="entry name" value="Tet_transcr_reg_TetR-rel_C_sf"/>
</dbReference>
<dbReference type="GO" id="GO:0000976">
    <property type="term" value="F:transcription cis-regulatory region binding"/>
    <property type="evidence" value="ECO:0007669"/>
    <property type="project" value="TreeGrafter"/>
</dbReference>
<dbReference type="EMBL" id="FQWM01000006">
    <property type="protein sequence ID" value="SHH60286.1"/>
    <property type="molecule type" value="Genomic_DNA"/>
</dbReference>
<dbReference type="GO" id="GO:0003700">
    <property type="term" value="F:DNA-binding transcription factor activity"/>
    <property type="evidence" value="ECO:0007669"/>
    <property type="project" value="TreeGrafter"/>
</dbReference>
<dbReference type="Pfam" id="PF00440">
    <property type="entry name" value="TetR_N"/>
    <property type="match status" value="1"/>
</dbReference>
<dbReference type="InterPro" id="IPR050109">
    <property type="entry name" value="HTH-type_TetR-like_transc_reg"/>
</dbReference>
<gene>
    <name evidence="6" type="ORF">SAMN04488044_2853</name>
</gene>
<protein>
    <submittedName>
        <fullName evidence="6">Transcriptional regulator, TetR family</fullName>
    </submittedName>
</protein>
<dbReference type="PANTHER" id="PTHR30055:SF234">
    <property type="entry name" value="HTH-TYPE TRANSCRIPTIONAL REGULATOR BETI"/>
    <property type="match status" value="1"/>
</dbReference>
<dbReference type="SUPFAM" id="SSF46689">
    <property type="entry name" value="Homeodomain-like"/>
    <property type="match status" value="1"/>
</dbReference>
<dbReference type="PANTHER" id="PTHR30055">
    <property type="entry name" value="HTH-TYPE TRANSCRIPTIONAL REGULATOR RUTR"/>
    <property type="match status" value="1"/>
</dbReference>
<keyword evidence="7" id="KW-1185">Reference proteome</keyword>
<evidence type="ECO:0000313" key="6">
    <source>
        <dbReference type="EMBL" id="SHH60286.1"/>
    </source>
</evidence>
<dbReference type="InterPro" id="IPR001647">
    <property type="entry name" value="HTH_TetR"/>
</dbReference>
<dbReference type="RefSeq" id="WP_072793694.1">
    <property type="nucleotide sequence ID" value="NZ_FQWM01000006.1"/>
</dbReference>
<keyword evidence="2 4" id="KW-0238">DNA-binding</keyword>
<evidence type="ECO:0000259" key="5">
    <source>
        <dbReference type="PROSITE" id="PS50977"/>
    </source>
</evidence>
<sequence length="196" mass="22239">MARTSGSHSEITGPRILDAALRLFAQQGYAAVSMRKIASEVGLQVGALYNYTPDKQSLLFGLMREHMENLVAAWREEAQGGTPNARLEKFARFHIRYHNVRRDAVFIAYMELRNLTPENFEIIEELRRQYEGELIAILAEGVRQGDFQVADPKITAMAIIAMLTGVNTWFRETGRLSLKDVEDIYWDMTRRAAGAS</sequence>
<evidence type="ECO:0000256" key="3">
    <source>
        <dbReference type="ARBA" id="ARBA00023163"/>
    </source>
</evidence>
<reference evidence="7" key="1">
    <citation type="submission" date="2016-11" db="EMBL/GenBank/DDBJ databases">
        <authorList>
            <person name="Varghese N."/>
            <person name="Submissions S."/>
        </authorList>
    </citation>
    <scope>NUCLEOTIDE SEQUENCE [LARGE SCALE GENOMIC DNA]</scope>
    <source>
        <strain evidence="7">DSM 28223</strain>
    </source>
</reference>
<keyword evidence="3" id="KW-0804">Transcription</keyword>
<evidence type="ECO:0000256" key="2">
    <source>
        <dbReference type="ARBA" id="ARBA00023125"/>
    </source>
</evidence>
<dbReference type="Proteomes" id="UP000184211">
    <property type="component" value="Unassembled WGS sequence"/>
</dbReference>
<organism evidence="6 7">
    <name type="scientific">Cognatishimia maritima</name>
    <dbReference type="NCBI Taxonomy" id="870908"/>
    <lineage>
        <taxon>Bacteria</taxon>
        <taxon>Pseudomonadati</taxon>
        <taxon>Pseudomonadota</taxon>
        <taxon>Alphaproteobacteria</taxon>
        <taxon>Rhodobacterales</taxon>
        <taxon>Paracoccaceae</taxon>
        <taxon>Cognatishimia</taxon>
    </lineage>
</organism>
<keyword evidence="1" id="KW-0805">Transcription regulation</keyword>
<evidence type="ECO:0000313" key="7">
    <source>
        <dbReference type="Proteomes" id="UP000184211"/>
    </source>
</evidence>
<evidence type="ECO:0000256" key="4">
    <source>
        <dbReference type="PROSITE-ProRule" id="PRU00335"/>
    </source>
</evidence>
<dbReference type="STRING" id="870908.SAMN04488044_2853"/>
<dbReference type="OrthoDB" id="9814200at2"/>
<dbReference type="SUPFAM" id="SSF48498">
    <property type="entry name" value="Tetracyclin repressor-like, C-terminal domain"/>
    <property type="match status" value="1"/>
</dbReference>
<accession>A0A1M5UBR8</accession>
<dbReference type="Gene3D" id="1.10.357.10">
    <property type="entry name" value="Tetracycline Repressor, domain 2"/>
    <property type="match status" value="1"/>
</dbReference>
<dbReference type="Pfam" id="PF17932">
    <property type="entry name" value="TetR_C_24"/>
    <property type="match status" value="1"/>
</dbReference>
<dbReference type="InterPro" id="IPR009057">
    <property type="entry name" value="Homeodomain-like_sf"/>
</dbReference>
<evidence type="ECO:0000256" key="1">
    <source>
        <dbReference type="ARBA" id="ARBA00023015"/>
    </source>
</evidence>
<feature type="domain" description="HTH tetR-type" evidence="5">
    <location>
        <begin position="10"/>
        <end position="70"/>
    </location>
</feature>
<name>A0A1M5UBR8_9RHOB</name>
<dbReference type="AlphaFoldDB" id="A0A1M5UBR8"/>
<feature type="DNA-binding region" description="H-T-H motif" evidence="4">
    <location>
        <begin position="33"/>
        <end position="52"/>
    </location>
</feature>
<dbReference type="PROSITE" id="PS50977">
    <property type="entry name" value="HTH_TETR_2"/>
    <property type="match status" value="1"/>
</dbReference>
<proteinExistence type="predicted"/>
<dbReference type="InterPro" id="IPR041490">
    <property type="entry name" value="KstR2_TetR_C"/>
</dbReference>
<dbReference type="PRINTS" id="PR00455">
    <property type="entry name" value="HTHTETR"/>
</dbReference>